<dbReference type="InterPro" id="IPR012902">
    <property type="entry name" value="N_methyl_site"/>
</dbReference>
<evidence type="ECO:0000313" key="1">
    <source>
        <dbReference type="EMBL" id="KKQ35057.1"/>
    </source>
</evidence>
<reference evidence="1 2" key="1">
    <citation type="journal article" date="2015" name="Nature">
        <title>rRNA introns, odd ribosomes, and small enigmatic genomes across a large radiation of phyla.</title>
        <authorList>
            <person name="Brown C.T."/>
            <person name="Hug L.A."/>
            <person name="Thomas B.C."/>
            <person name="Sharon I."/>
            <person name="Castelle C.J."/>
            <person name="Singh A."/>
            <person name="Wilkins M.J."/>
            <person name="Williams K.H."/>
            <person name="Banfield J.F."/>
        </authorList>
    </citation>
    <scope>NUCLEOTIDE SEQUENCE [LARGE SCALE GENOMIC DNA]</scope>
</reference>
<dbReference type="AlphaFoldDB" id="A0A0G0GYD1"/>
<organism evidence="1 2">
    <name type="scientific">Candidatus Nomurabacteria bacterium GW2011_GWB1_37_5</name>
    <dbReference type="NCBI Taxonomy" id="1618742"/>
    <lineage>
        <taxon>Bacteria</taxon>
        <taxon>Candidatus Nomuraibacteriota</taxon>
    </lineage>
</organism>
<dbReference type="EMBL" id="LBTF01000027">
    <property type="protein sequence ID" value="KKQ35057.1"/>
    <property type="molecule type" value="Genomic_DNA"/>
</dbReference>
<proteinExistence type="predicted"/>
<gene>
    <name evidence="1" type="ORF">US50_C0027G0006</name>
</gene>
<protein>
    <submittedName>
        <fullName evidence="1">Type II secretory pathway protein LspI</fullName>
    </submittedName>
</protein>
<dbReference type="PROSITE" id="PS00409">
    <property type="entry name" value="PROKAR_NTER_METHYL"/>
    <property type="match status" value="1"/>
</dbReference>
<sequence length="189" mass="20496">MIQDSIIKLLRIRDKGLRIQSKSGGFTLIETLTALSIFSISIVALISVTSQGVASASYLKNKLAASYLAQEGIEIVRNTRDSYISAFTPNSDWNTLFGSDGTFSNCGSGCAFNVNTLTDALTTGTLLSKADIPSCIDNPSDCKIATSIFTRTITITDSLGQMKVESKVEWLQGVTPRSVIFTEYLSDWQ</sequence>
<dbReference type="Proteomes" id="UP000033876">
    <property type="component" value="Unassembled WGS sequence"/>
</dbReference>
<dbReference type="Pfam" id="PF07963">
    <property type="entry name" value="N_methyl"/>
    <property type="match status" value="1"/>
</dbReference>
<accession>A0A0G0GYD1</accession>
<comment type="caution">
    <text evidence="1">The sequence shown here is derived from an EMBL/GenBank/DDBJ whole genome shotgun (WGS) entry which is preliminary data.</text>
</comment>
<dbReference type="NCBIfam" id="TIGR02532">
    <property type="entry name" value="IV_pilin_GFxxxE"/>
    <property type="match status" value="1"/>
</dbReference>
<name>A0A0G0GYD1_9BACT</name>
<evidence type="ECO:0000313" key="2">
    <source>
        <dbReference type="Proteomes" id="UP000033876"/>
    </source>
</evidence>